<gene>
    <name evidence="1" type="ORF">UC7_00512</name>
</gene>
<dbReference type="Proteomes" id="UP000013840">
    <property type="component" value="Unassembled WGS sequence"/>
</dbReference>
<comment type="caution">
    <text evidence="1">The sequence shown here is derived from an EMBL/GenBank/DDBJ whole genome shotgun (WGS) entry which is preliminary data.</text>
</comment>
<dbReference type="AlphaFoldDB" id="R3U9F1"/>
<evidence type="ECO:0000313" key="2">
    <source>
        <dbReference type="Proteomes" id="UP000013840"/>
    </source>
</evidence>
<name>R3U9F1_9ENTE</name>
<proteinExistence type="predicted"/>
<organism evidence="1 2">
    <name type="scientific">Enterococcus caccae ATCC BAA-1240</name>
    <dbReference type="NCBI Taxonomy" id="1158612"/>
    <lineage>
        <taxon>Bacteria</taxon>
        <taxon>Bacillati</taxon>
        <taxon>Bacillota</taxon>
        <taxon>Bacilli</taxon>
        <taxon>Lactobacillales</taxon>
        <taxon>Enterococcaceae</taxon>
        <taxon>Enterococcus</taxon>
    </lineage>
</organism>
<sequence length="59" mass="6524">MGSLGISGIKRERGQDKRVQLIFEGIVSDSIIYSHLGCETKVIFTFVSHPFFYSGGVSK</sequence>
<keyword evidence="2" id="KW-1185">Reference proteome</keyword>
<dbReference type="EMBL" id="AJAU01000006">
    <property type="protein sequence ID" value="EOL50093.1"/>
    <property type="molecule type" value="Genomic_DNA"/>
</dbReference>
<protein>
    <submittedName>
        <fullName evidence="1">Uncharacterized protein</fullName>
    </submittedName>
</protein>
<accession>R3U9F1</accession>
<reference evidence="1 2" key="1">
    <citation type="submission" date="2013-02" db="EMBL/GenBank/DDBJ databases">
        <title>The Genome Sequence of Enterococcus caccae BAA-1240.</title>
        <authorList>
            <consortium name="The Broad Institute Genome Sequencing Platform"/>
            <consortium name="The Broad Institute Genome Sequencing Center for Infectious Disease"/>
            <person name="Earl A.M."/>
            <person name="Gilmore M.S."/>
            <person name="Lebreton F."/>
            <person name="Walker B."/>
            <person name="Young S.K."/>
            <person name="Zeng Q."/>
            <person name="Gargeya S."/>
            <person name="Fitzgerald M."/>
            <person name="Haas B."/>
            <person name="Abouelleil A."/>
            <person name="Alvarado L."/>
            <person name="Arachchi H.M."/>
            <person name="Berlin A.M."/>
            <person name="Chapman S.B."/>
            <person name="Dewar J."/>
            <person name="Goldberg J."/>
            <person name="Griggs A."/>
            <person name="Gujja S."/>
            <person name="Hansen M."/>
            <person name="Howarth C."/>
            <person name="Imamovic A."/>
            <person name="Larimer J."/>
            <person name="McCowan C."/>
            <person name="Murphy C."/>
            <person name="Neiman D."/>
            <person name="Pearson M."/>
            <person name="Priest M."/>
            <person name="Roberts A."/>
            <person name="Saif S."/>
            <person name="Shea T."/>
            <person name="Sisk P."/>
            <person name="Sykes S."/>
            <person name="Wortman J."/>
            <person name="Nusbaum C."/>
            <person name="Birren B."/>
        </authorList>
    </citation>
    <scope>NUCLEOTIDE SEQUENCE [LARGE SCALE GENOMIC DNA]</scope>
    <source>
        <strain evidence="1 2">ATCC BAA-1240</strain>
    </source>
</reference>
<evidence type="ECO:0000313" key="1">
    <source>
        <dbReference type="EMBL" id="EOL50093.1"/>
    </source>
</evidence>